<sequence>MATEPQWRRPWEERPAEEHQSSPSLVSVTSNQQITTPLYATSPFNTAGSGPPPSHARRLPPLHASLDASAEAVQPPPSSSRRPSLNSSAHEITSPNIAWQYEASASSNKRKRMRGAEPESYPTHAYSSPSHDAPTPQSSQLPVAVPQVLPDKYIGYGGHATRPATVTEVTRPVDSRRPSQDLYRLPGPLTNCCTPRCTGKRCSTVRALVADLTSEFSELDLRLQGAISGSVQSPRVAPDVEQAGLTATLEWVIERLRWNNAGIRSLVRNSDQALQDKEPQIAQQSGALPPPLEGDADPATTAAEDSEAMKRRRSQSDKEGTIPSRRAAPPLQPAPAPGTVYSPAPLAGPSRQAPSFSPGMPEESWRNPYVQPGEQPPVSHSPHRTVSSSGSVFHPSQHSPMQAPQYPPPQGVGPPGRPFLPSPSALTFPPLPQPSAPPQLAVGGPGASPLQQPQVSSPAHVQHLQDLQHQVSVKTLALQTLQREYDALLAKLERQRTKCITLEKKFEVSDVEINSLTEERERLQAQVAALESQADELTRGRDDARREMAESGRQYVRIVEMASRLQAQGADERKRWEDERRELMDRVRTLELGLPEGEGEMEIGEGDVEAALAETALGELETSLGESAGGRIGESSAPEWGSESTTARPESQPAAEPEAASASATSGVASKAPATATTTPTRRSPNPIPALRAEVRRLRSRTQALEGVIRTMREENASMQEALLAVTASGQRMQESMDRALGA</sequence>
<feature type="region of interest" description="Disordered" evidence="2">
    <location>
        <begin position="1"/>
        <end position="140"/>
    </location>
</feature>
<evidence type="ECO:0000313" key="3">
    <source>
        <dbReference type="EMBL" id="KAF2095632.1"/>
    </source>
</evidence>
<gene>
    <name evidence="3" type="ORF">NA57DRAFT_79349</name>
</gene>
<dbReference type="EMBL" id="ML978131">
    <property type="protein sequence ID" value="KAF2095632.1"/>
    <property type="molecule type" value="Genomic_DNA"/>
</dbReference>
<evidence type="ECO:0000313" key="4">
    <source>
        <dbReference type="Proteomes" id="UP000799772"/>
    </source>
</evidence>
<name>A0A9P4I9I7_9PEZI</name>
<feature type="compositionally biased region" description="Polar residues" evidence="2">
    <location>
        <begin position="21"/>
        <end position="48"/>
    </location>
</feature>
<proteinExistence type="predicted"/>
<feature type="compositionally biased region" description="Polar residues" evidence="2">
    <location>
        <begin position="125"/>
        <end position="140"/>
    </location>
</feature>
<dbReference type="Gene3D" id="1.10.287.2610">
    <property type="match status" value="1"/>
</dbReference>
<dbReference type="Proteomes" id="UP000799772">
    <property type="component" value="Unassembled WGS sequence"/>
</dbReference>
<evidence type="ECO:0000256" key="2">
    <source>
        <dbReference type="SAM" id="MobiDB-lite"/>
    </source>
</evidence>
<feature type="compositionally biased region" description="Basic and acidic residues" evidence="2">
    <location>
        <begin position="1"/>
        <end position="20"/>
    </location>
</feature>
<evidence type="ECO:0000256" key="1">
    <source>
        <dbReference type="SAM" id="Coils"/>
    </source>
</evidence>
<feature type="compositionally biased region" description="Polar residues" evidence="2">
    <location>
        <begin position="85"/>
        <end position="107"/>
    </location>
</feature>
<feature type="compositionally biased region" description="Polar residues" evidence="2">
    <location>
        <begin position="384"/>
        <end position="400"/>
    </location>
</feature>
<feature type="compositionally biased region" description="Low complexity" evidence="2">
    <location>
        <begin position="647"/>
        <end position="681"/>
    </location>
</feature>
<feature type="compositionally biased region" description="Pro residues" evidence="2">
    <location>
        <begin position="405"/>
        <end position="421"/>
    </location>
</feature>
<keyword evidence="1" id="KW-0175">Coiled coil</keyword>
<comment type="caution">
    <text evidence="3">The sequence shown here is derived from an EMBL/GenBank/DDBJ whole genome shotgun (WGS) entry which is preliminary data.</text>
</comment>
<feature type="region of interest" description="Disordered" evidence="2">
    <location>
        <begin position="274"/>
        <end position="460"/>
    </location>
</feature>
<feature type="compositionally biased region" description="Polar residues" evidence="2">
    <location>
        <begin position="449"/>
        <end position="459"/>
    </location>
</feature>
<feature type="coiled-coil region" evidence="1">
    <location>
        <begin position="464"/>
        <end position="547"/>
    </location>
</feature>
<dbReference type="OrthoDB" id="5427204at2759"/>
<accession>A0A9P4I9I7</accession>
<dbReference type="AlphaFoldDB" id="A0A9P4I9I7"/>
<protein>
    <submittedName>
        <fullName evidence="3">Uncharacterized protein</fullName>
    </submittedName>
</protein>
<feature type="region of interest" description="Disordered" evidence="2">
    <location>
        <begin position="622"/>
        <end position="691"/>
    </location>
</feature>
<keyword evidence="4" id="KW-1185">Reference proteome</keyword>
<organism evidence="3 4">
    <name type="scientific">Rhizodiscina lignyota</name>
    <dbReference type="NCBI Taxonomy" id="1504668"/>
    <lineage>
        <taxon>Eukaryota</taxon>
        <taxon>Fungi</taxon>
        <taxon>Dikarya</taxon>
        <taxon>Ascomycota</taxon>
        <taxon>Pezizomycotina</taxon>
        <taxon>Dothideomycetes</taxon>
        <taxon>Pleosporomycetidae</taxon>
        <taxon>Aulographales</taxon>
        <taxon>Rhizodiscinaceae</taxon>
        <taxon>Rhizodiscina</taxon>
    </lineage>
</organism>
<reference evidence="3" key="1">
    <citation type="journal article" date="2020" name="Stud. Mycol.">
        <title>101 Dothideomycetes genomes: a test case for predicting lifestyles and emergence of pathogens.</title>
        <authorList>
            <person name="Haridas S."/>
            <person name="Albert R."/>
            <person name="Binder M."/>
            <person name="Bloem J."/>
            <person name="Labutti K."/>
            <person name="Salamov A."/>
            <person name="Andreopoulos B."/>
            <person name="Baker S."/>
            <person name="Barry K."/>
            <person name="Bills G."/>
            <person name="Bluhm B."/>
            <person name="Cannon C."/>
            <person name="Castanera R."/>
            <person name="Culley D."/>
            <person name="Daum C."/>
            <person name="Ezra D."/>
            <person name="Gonzalez J."/>
            <person name="Henrissat B."/>
            <person name="Kuo A."/>
            <person name="Liang C."/>
            <person name="Lipzen A."/>
            <person name="Lutzoni F."/>
            <person name="Magnuson J."/>
            <person name="Mondo S."/>
            <person name="Nolan M."/>
            <person name="Ohm R."/>
            <person name="Pangilinan J."/>
            <person name="Park H.-J."/>
            <person name="Ramirez L."/>
            <person name="Alfaro M."/>
            <person name="Sun H."/>
            <person name="Tritt A."/>
            <person name="Yoshinaga Y."/>
            <person name="Zwiers L.-H."/>
            <person name="Turgeon B."/>
            <person name="Goodwin S."/>
            <person name="Spatafora J."/>
            <person name="Crous P."/>
            <person name="Grigoriev I."/>
        </authorList>
    </citation>
    <scope>NUCLEOTIDE SEQUENCE</scope>
    <source>
        <strain evidence="3">CBS 133067</strain>
    </source>
</reference>